<evidence type="ECO:0000259" key="11">
    <source>
        <dbReference type="PROSITE" id="PS50893"/>
    </source>
</evidence>
<evidence type="ECO:0000256" key="7">
    <source>
        <dbReference type="ARBA" id="ARBA00022989"/>
    </source>
</evidence>
<evidence type="ECO:0000256" key="10">
    <source>
        <dbReference type="SAM" id="Phobius"/>
    </source>
</evidence>
<organism evidence="13 14">
    <name type="scientific">Trichuris trichiura</name>
    <name type="common">Whipworm</name>
    <name type="synonym">Trichocephalus trichiurus</name>
    <dbReference type="NCBI Taxonomy" id="36087"/>
    <lineage>
        <taxon>Eukaryota</taxon>
        <taxon>Metazoa</taxon>
        <taxon>Ecdysozoa</taxon>
        <taxon>Nematoda</taxon>
        <taxon>Enoplea</taxon>
        <taxon>Dorylaimia</taxon>
        <taxon>Trichinellida</taxon>
        <taxon>Trichuridae</taxon>
        <taxon>Trichuris</taxon>
    </lineage>
</organism>
<keyword evidence="8 10" id="KW-0472">Membrane</keyword>
<dbReference type="InterPro" id="IPR027417">
    <property type="entry name" value="P-loop_NTPase"/>
</dbReference>
<feature type="transmembrane region" description="Helical" evidence="10">
    <location>
        <begin position="25"/>
        <end position="44"/>
    </location>
</feature>
<evidence type="ECO:0000259" key="12">
    <source>
        <dbReference type="PROSITE" id="PS50929"/>
    </source>
</evidence>
<reference evidence="13" key="2">
    <citation type="submission" date="2014-03" db="EMBL/GenBank/DDBJ databases">
        <title>The whipworm genome and dual-species transcriptomics of an intimate host-pathogen interaction.</title>
        <authorList>
            <person name="Foth B.J."/>
            <person name="Tsai I.J."/>
            <person name="Reid A.J."/>
            <person name="Bancroft A.J."/>
            <person name="Nichol S."/>
            <person name="Tracey A."/>
            <person name="Holroyd N."/>
            <person name="Cotton J.A."/>
            <person name="Stanley E.J."/>
            <person name="Zarowiecki M."/>
            <person name="Liu J.Z."/>
            <person name="Huckvale T."/>
            <person name="Cooper P.J."/>
            <person name="Grencis R.K."/>
            <person name="Berriman M."/>
        </authorList>
    </citation>
    <scope>NUCLEOTIDE SEQUENCE [LARGE SCALE GENOMIC DNA]</scope>
</reference>
<dbReference type="FunFam" id="3.40.50.300:FF:000287">
    <property type="entry name" value="Multidrug ABC transporter ATP-binding protein"/>
    <property type="match status" value="1"/>
</dbReference>
<feature type="domain" description="ABC transmembrane type-1" evidence="12">
    <location>
        <begin position="1"/>
        <end position="168"/>
    </location>
</feature>
<evidence type="ECO:0000313" key="14">
    <source>
        <dbReference type="Proteomes" id="UP000030665"/>
    </source>
</evidence>
<dbReference type="PROSITE" id="PS50893">
    <property type="entry name" value="ABC_TRANSPORTER_2"/>
    <property type="match status" value="2"/>
</dbReference>
<feature type="domain" description="ABC transporter" evidence="11">
    <location>
        <begin position="741"/>
        <end position="975"/>
    </location>
</feature>
<dbReference type="InterPro" id="IPR039421">
    <property type="entry name" value="Type_1_exporter"/>
</dbReference>
<keyword evidence="3" id="KW-1003">Cell membrane</keyword>
<dbReference type="Proteomes" id="UP000030665">
    <property type="component" value="Unassembled WGS sequence"/>
</dbReference>
<dbReference type="CDD" id="cd18547">
    <property type="entry name" value="ABC_6TM_Tm288_like"/>
    <property type="match status" value="1"/>
</dbReference>
<dbReference type="PROSITE" id="PS50929">
    <property type="entry name" value="ABC_TM1F"/>
    <property type="match status" value="2"/>
</dbReference>
<accession>A0A077ZGZ8</accession>
<evidence type="ECO:0000256" key="1">
    <source>
        <dbReference type="ARBA" id="ARBA00004651"/>
    </source>
</evidence>
<dbReference type="SUPFAM" id="SSF52540">
    <property type="entry name" value="P-loop containing nucleoside triphosphate hydrolases"/>
    <property type="match status" value="2"/>
</dbReference>
<evidence type="ECO:0000256" key="6">
    <source>
        <dbReference type="ARBA" id="ARBA00022840"/>
    </source>
</evidence>
<evidence type="ECO:0000313" key="13">
    <source>
        <dbReference type="EMBL" id="CDW59602.1"/>
    </source>
</evidence>
<evidence type="ECO:0000256" key="4">
    <source>
        <dbReference type="ARBA" id="ARBA00022692"/>
    </source>
</evidence>
<dbReference type="PANTHER" id="PTHR43394">
    <property type="entry name" value="ATP-DEPENDENT PERMEASE MDL1, MITOCHONDRIAL"/>
    <property type="match status" value="1"/>
</dbReference>
<dbReference type="InterPro" id="IPR036640">
    <property type="entry name" value="ABC1_TM_sf"/>
</dbReference>
<dbReference type="Gene3D" id="1.20.1560.10">
    <property type="entry name" value="ABC transporter type 1, transmembrane domain"/>
    <property type="match status" value="2"/>
</dbReference>
<dbReference type="Pfam" id="PF00664">
    <property type="entry name" value="ABC_membrane"/>
    <property type="match status" value="2"/>
</dbReference>
<feature type="domain" description="ABC transmembrane type-1" evidence="12">
    <location>
        <begin position="433"/>
        <end position="707"/>
    </location>
</feature>
<dbReference type="FunFam" id="3.40.50.300:FF:000221">
    <property type="entry name" value="Multidrug ABC transporter ATP-binding protein"/>
    <property type="match status" value="1"/>
</dbReference>
<dbReference type="Pfam" id="PF00005">
    <property type="entry name" value="ABC_tran"/>
    <property type="match status" value="2"/>
</dbReference>
<dbReference type="SMR" id="A0A077ZGZ8"/>
<keyword evidence="2" id="KW-0813">Transport</keyword>
<sequence length="982" mass="109703">MTTGFMTPMMFGMSLYLIVRTSPGLGMYVLLALPILLLAVILIAKYSEPLSTKQQKNLDNINGILRENLSGLRVIRAFVNEKFEETRFRLVNDAYTNSSKSLFHLMAVAQPGFFFLFNIVMVLIIWNGTVQISDGALAVGTLIAFIEYIFHALFSFMLFATVFMMYPRANVSAERIQEVFDMEPIIKDNPEKTAEPTERGSLEFRNVTFAYPGHSESPVIRNVSFTAKAGETVAFIGSTGSGKSTLIQLIPRFYDVTEGQVLVNGQDVRDYQLKDLREKIGYIPQKAQLFTGTIEDNLRYGKKNATQAEMEQAAEIAQAAEFISQKPKGYQEELAEGGSNFSGGQKQRLAIARAVIRRPEIYIFDDSFSALDYQTDAKLRARLKKETTESVVLIVAQRVGTIMHADKIVVLNEGDVVGIGTHRELLEKCPIYYDIAASQLSKEELVSKNIAQGESINFDYVFKWLIVIVIVGIVYCGTQLGTGWLMANVVQSAMRDLREDIEAKINRLPVSYFDRNQQGNILSRVTNDVDAVSNAMQQAIIKSINAVLGILLAVAMMFYINPMMALISMIMIPLSLVITRKIVQVSQKDFQGMQNSLGEMNGYVQENMTGFSVLKLYGREKETLAGFSKVNHELRRFGFRASFVSSLMQPLVQLTAYATYIAMAILGSWNVIHGVILVGQLQAFIQYIWQVSQPMGEITQLSSMIQSASASAKRVFEILDEPEEELNDHDLPLPEPVQGNVVFDHVQFSYDPKKPLIEDLSFEVKAGETVAIVGPTGAGKTTLINLLMRFYDINSGRILIDGVNTQEMNRSDVRSLFGMVLQDAWLYEGTIGDNIRFGRLEATDYEVVDAAKTANVDHFIRTMPSGYEMEINSEGDNVSLGQKQLLTIARAIISDPKILILDEAASSVDTRLEGLIQKAMDRVMEGRTSFVIAHRLSTIRDADHILVMKNGQIIEHGTHTELLAQGGFYEQLYNSQFMEEAE</sequence>
<gene>
    <name evidence="13" type="ORF">TTRE_0000794001</name>
</gene>
<dbReference type="CDD" id="cd03254">
    <property type="entry name" value="ABCC_Glucan_exporter_like"/>
    <property type="match status" value="1"/>
</dbReference>
<feature type="transmembrane region" description="Helical" evidence="10">
    <location>
        <begin position="546"/>
        <end position="578"/>
    </location>
</feature>
<evidence type="ECO:0000256" key="3">
    <source>
        <dbReference type="ARBA" id="ARBA00022475"/>
    </source>
</evidence>
<dbReference type="STRING" id="36087.A0A077ZGZ8"/>
<dbReference type="GO" id="GO:0016887">
    <property type="term" value="F:ATP hydrolysis activity"/>
    <property type="evidence" value="ECO:0007669"/>
    <property type="project" value="InterPro"/>
</dbReference>
<reference evidence="13" key="1">
    <citation type="submission" date="2014-01" db="EMBL/GenBank/DDBJ databases">
        <authorList>
            <person name="Aslett M."/>
        </authorList>
    </citation>
    <scope>NUCLEOTIDE SEQUENCE</scope>
</reference>
<dbReference type="GO" id="GO:0015421">
    <property type="term" value="F:ABC-type oligopeptide transporter activity"/>
    <property type="evidence" value="ECO:0007669"/>
    <property type="project" value="TreeGrafter"/>
</dbReference>
<evidence type="ECO:0000256" key="9">
    <source>
        <dbReference type="ARBA" id="ARBA00024363"/>
    </source>
</evidence>
<evidence type="ECO:0000256" key="5">
    <source>
        <dbReference type="ARBA" id="ARBA00022741"/>
    </source>
</evidence>
<dbReference type="AlphaFoldDB" id="A0A077ZGZ8"/>
<dbReference type="PANTHER" id="PTHR43394:SF1">
    <property type="entry name" value="ATP-BINDING CASSETTE SUB-FAMILY B MEMBER 10, MITOCHONDRIAL"/>
    <property type="match status" value="1"/>
</dbReference>
<dbReference type="GO" id="GO:0005886">
    <property type="term" value="C:plasma membrane"/>
    <property type="evidence" value="ECO:0007669"/>
    <property type="project" value="UniProtKB-SubCell"/>
</dbReference>
<keyword evidence="5" id="KW-0547">Nucleotide-binding</keyword>
<dbReference type="InterPro" id="IPR011527">
    <property type="entry name" value="ABC1_TM_dom"/>
</dbReference>
<evidence type="ECO:0000256" key="8">
    <source>
        <dbReference type="ARBA" id="ARBA00023136"/>
    </source>
</evidence>
<dbReference type="FunFam" id="1.20.1560.10:FF:000011">
    <property type="entry name" value="Multidrug ABC transporter ATP-binding protein"/>
    <property type="match status" value="1"/>
</dbReference>
<keyword evidence="14" id="KW-1185">Reference proteome</keyword>
<dbReference type="InterPro" id="IPR003439">
    <property type="entry name" value="ABC_transporter-like_ATP-bd"/>
</dbReference>
<feature type="transmembrane region" description="Helical" evidence="10">
    <location>
        <begin position="138"/>
        <end position="166"/>
    </location>
</feature>
<proteinExistence type="inferred from homology"/>
<dbReference type="InterPro" id="IPR003593">
    <property type="entry name" value="AAA+_ATPase"/>
</dbReference>
<dbReference type="EMBL" id="HG806652">
    <property type="protein sequence ID" value="CDW59602.1"/>
    <property type="molecule type" value="Genomic_DNA"/>
</dbReference>
<feature type="transmembrane region" description="Helical" evidence="10">
    <location>
        <begin position="102"/>
        <end position="126"/>
    </location>
</feature>
<dbReference type="SMART" id="SM00382">
    <property type="entry name" value="AAA"/>
    <property type="match status" value="2"/>
</dbReference>
<evidence type="ECO:0000256" key="2">
    <source>
        <dbReference type="ARBA" id="ARBA00022448"/>
    </source>
</evidence>
<comment type="subcellular location">
    <subcellularLocation>
        <location evidence="1">Cell membrane</location>
        <topology evidence="1">Multi-pass membrane protein</topology>
    </subcellularLocation>
</comment>
<dbReference type="SUPFAM" id="SSF90123">
    <property type="entry name" value="ABC transporter transmembrane region"/>
    <property type="match status" value="2"/>
</dbReference>
<dbReference type="GO" id="GO:0005524">
    <property type="term" value="F:ATP binding"/>
    <property type="evidence" value="ECO:0007669"/>
    <property type="project" value="UniProtKB-KW"/>
</dbReference>
<name>A0A077ZGZ8_TRITR</name>
<keyword evidence="4 10" id="KW-0812">Transmembrane</keyword>
<feature type="transmembrane region" description="Helical" evidence="10">
    <location>
        <begin position="464"/>
        <end position="487"/>
    </location>
</feature>
<feature type="domain" description="ABC transporter" evidence="11">
    <location>
        <begin position="202"/>
        <end position="438"/>
    </location>
</feature>
<dbReference type="InterPro" id="IPR017871">
    <property type="entry name" value="ABC_transporter-like_CS"/>
</dbReference>
<comment type="similarity">
    <text evidence="9">Belongs to the ABC transporter superfamily. ABCB family. Heavy Metal importer (TC 3.A.1.210) subfamily.</text>
</comment>
<keyword evidence="7 10" id="KW-1133">Transmembrane helix</keyword>
<protein>
    <submittedName>
        <fullName evidence="13">ABC tran and ABC membrane domain containing prote in</fullName>
    </submittedName>
</protein>
<dbReference type="OrthoDB" id="6500128at2759"/>
<dbReference type="PROSITE" id="PS00211">
    <property type="entry name" value="ABC_TRANSPORTER_1"/>
    <property type="match status" value="2"/>
</dbReference>
<dbReference type="Gene3D" id="3.40.50.300">
    <property type="entry name" value="P-loop containing nucleotide triphosphate hydrolases"/>
    <property type="match status" value="2"/>
</dbReference>
<keyword evidence="6" id="KW-0067">ATP-binding</keyword>